<keyword evidence="2" id="KW-0812">Transmembrane</keyword>
<dbReference type="InterPro" id="IPR032816">
    <property type="entry name" value="VTT_dom"/>
</dbReference>
<keyword evidence="2" id="KW-1133">Transmembrane helix</keyword>
<evidence type="ECO:0000313" key="4">
    <source>
        <dbReference type="EMBL" id="MDR6243003.1"/>
    </source>
</evidence>
<evidence type="ECO:0000313" key="5">
    <source>
        <dbReference type="Proteomes" id="UP001185028"/>
    </source>
</evidence>
<reference evidence="4 5" key="1">
    <citation type="submission" date="2023-07" db="EMBL/GenBank/DDBJ databases">
        <title>Genomic Encyclopedia of Type Strains, Phase IV (KMG-IV): sequencing the most valuable type-strain genomes for metagenomic binning, comparative biology and taxonomic classification.</title>
        <authorList>
            <person name="Goeker M."/>
        </authorList>
    </citation>
    <scope>NUCLEOTIDE SEQUENCE [LARGE SCALE GENOMIC DNA]</scope>
    <source>
        <strain evidence="4 5">DSM 22170</strain>
    </source>
</reference>
<evidence type="ECO:0000259" key="3">
    <source>
        <dbReference type="Pfam" id="PF09335"/>
    </source>
</evidence>
<dbReference type="PANTHER" id="PTHR42709">
    <property type="entry name" value="ALKALINE PHOSPHATASE LIKE PROTEIN"/>
    <property type="match status" value="1"/>
</dbReference>
<accession>A0ABU1IUQ7</accession>
<comment type="similarity">
    <text evidence="1">Belongs to the DedA family.</text>
</comment>
<gene>
    <name evidence="4" type="ORF">JOC58_000888</name>
</gene>
<keyword evidence="2" id="KW-0472">Membrane</keyword>
<dbReference type="Proteomes" id="UP001185028">
    <property type="component" value="Unassembled WGS sequence"/>
</dbReference>
<protein>
    <submittedName>
        <fullName evidence="4">Membrane protein DedA with SNARE-associated domain</fullName>
    </submittedName>
</protein>
<feature type="transmembrane region" description="Helical" evidence="2">
    <location>
        <begin position="12"/>
        <end position="29"/>
    </location>
</feature>
<keyword evidence="5" id="KW-1185">Reference proteome</keyword>
<dbReference type="EMBL" id="JAVDQH010000003">
    <property type="protein sequence ID" value="MDR6243003.1"/>
    <property type="molecule type" value="Genomic_DNA"/>
</dbReference>
<dbReference type="PANTHER" id="PTHR42709:SF9">
    <property type="entry name" value="ALKALINE PHOSPHATASE LIKE PROTEIN"/>
    <property type="match status" value="1"/>
</dbReference>
<comment type="caution">
    <text evidence="4">The sequence shown here is derived from an EMBL/GenBank/DDBJ whole genome shotgun (WGS) entry which is preliminary data.</text>
</comment>
<feature type="domain" description="VTT" evidence="3">
    <location>
        <begin position="29"/>
        <end position="155"/>
    </location>
</feature>
<feature type="transmembrane region" description="Helical" evidence="2">
    <location>
        <begin position="134"/>
        <end position="157"/>
    </location>
</feature>
<sequence>MDLAIEYIGRYGYIAISGLLALGIIGLPIPDEMLMIVVGYLASKHVLHLPLVFLFSFVGSIGGMTISYWIGRQLGSTLIVNYGKWVGLTVTRYERIQQWFHRYGRWTVLFSYFIPGVRHAAGYISGISAMPFRYYVSICAAGALIWTVVFISLGYFAGVHLLPGLPALKTTG</sequence>
<dbReference type="Pfam" id="PF09335">
    <property type="entry name" value="VTT_dom"/>
    <property type="match status" value="1"/>
</dbReference>
<evidence type="ECO:0000256" key="1">
    <source>
        <dbReference type="ARBA" id="ARBA00010792"/>
    </source>
</evidence>
<name>A0ABU1IUQ7_9BACL</name>
<proteinExistence type="inferred from homology"/>
<dbReference type="InterPro" id="IPR051311">
    <property type="entry name" value="DedA_domain"/>
</dbReference>
<dbReference type="RefSeq" id="WP_188775526.1">
    <property type="nucleotide sequence ID" value="NZ_BMMB01000004.1"/>
</dbReference>
<evidence type="ECO:0000256" key="2">
    <source>
        <dbReference type="SAM" id="Phobius"/>
    </source>
</evidence>
<feature type="transmembrane region" description="Helical" evidence="2">
    <location>
        <begin position="49"/>
        <end position="70"/>
    </location>
</feature>
<organism evidence="4 5">
    <name type="scientific">Paenibacillus hunanensis</name>
    <dbReference type="NCBI Taxonomy" id="539262"/>
    <lineage>
        <taxon>Bacteria</taxon>
        <taxon>Bacillati</taxon>
        <taxon>Bacillota</taxon>
        <taxon>Bacilli</taxon>
        <taxon>Bacillales</taxon>
        <taxon>Paenibacillaceae</taxon>
        <taxon>Paenibacillus</taxon>
    </lineage>
</organism>